<dbReference type="Proteomes" id="UP000249757">
    <property type="component" value="Unassembled WGS sequence"/>
</dbReference>
<dbReference type="PROSITE" id="PS00777">
    <property type="entry name" value="GH11_2"/>
    <property type="match status" value="1"/>
</dbReference>
<feature type="active site" description="Proton donor" evidence="10">
    <location>
        <position position="216"/>
    </location>
</feature>
<accession>A0A2W1D2V4</accession>
<dbReference type="SUPFAM" id="SSF49899">
    <property type="entry name" value="Concanavalin A-like lectins/glucanases"/>
    <property type="match status" value="1"/>
</dbReference>
<dbReference type="InterPro" id="IPR033123">
    <property type="entry name" value="GH11_dom"/>
</dbReference>
<dbReference type="GO" id="GO:0031176">
    <property type="term" value="F:endo-1,4-beta-xylanase activity"/>
    <property type="evidence" value="ECO:0007669"/>
    <property type="project" value="UniProtKB-UniRule"/>
</dbReference>
<evidence type="ECO:0000256" key="6">
    <source>
        <dbReference type="ARBA" id="ARBA00022801"/>
    </source>
</evidence>
<dbReference type="PROSITE" id="PS00776">
    <property type="entry name" value="GH11_1"/>
    <property type="match status" value="1"/>
</dbReference>
<sequence length="231" mass="25297">MVSFKSLLLAAVATTSVLAAPFDFLVERDGGNATALLEKRQSTPSSEGYHNGYFYSWWTDGGGSAQYTMGEGSKYSVTWRNTGNFVGGKGWNPGTGRVINYGGSFQPQGNGYLAVYGWTRNPLVEYYVIESYGTYNPSSGATRKGSFSSDGGTYDIATSTRVNQPSIDGTRTFQQYWSVRTQKRVGGSVNMQAHFNAWARYGMNLGQHYYQIVATEGYQSSGSSEIYVQTS</sequence>
<dbReference type="InterPro" id="IPR033119">
    <property type="entry name" value="GH11_AS_2"/>
</dbReference>
<protein>
    <recommendedName>
        <fullName evidence="4 10">Endo-1,4-beta-xylanase</fullName>
        <ecNumber evidence="4 10">3.2.1.8</ecNumber>
    </recommendedName>
</protein>
<evidence type="ECO:0000256" key="2">
    <source>
        <dbReference type="ARBA" id="ARBA00004851"/>
    </source>
</evidence>
<evidence type="ECO:0000256" key="3">
    <source>
        <dbReference type="ARBA" id="ARBA00007792"/>
    </source>
</evidence>
<reference evidence="13" key="1">
    <citation type="journal article" date="2022" name="Microb. Genom.">
        <title>A global pangenome for the wheat fungal pathogen Pyrenophora tritici-repentis and prediction of effector protein structural homology.</title>
        <authorList>
            <person name="Moolhuijzen P.M."/>
            <person name="See P.T."/>
            <person name="Shi G."/>
            <person name="Powell H.R."/>
            <person name="Cockram J."/>
            <person name="Jorgensen L.N."/>
            <person name="Benslimane H."/>
            <person name="Strelkov S.E."/>
            <person name="Turner J."/>
            <person name="Liu Z."/>
            <person name="Moffat C.S."/>
        </authorList>
    </citation>
    <scope>NUCLEOTIDE SEQUENCE [LARGE SCALE GENOMIC DNA]</scope>
</reference>
<evidence type="ECO:0000313" key="12">
    <source>
        <dbReference type="EMBL" id="KAI1516571.1"/>
    </source>
</evidence>
<proteinExistence type="inferred from homology"/>
<dbReference type="PRINTS" id="PR00911">
    <property type="entry name" value="GLHYDRLASE11"/>
</dbReference>
<comment type="pathway">
    <text evidence="2 10 11">Glycan degradation; xylan degradation.</text>
</comment>
<dbReference type="InterPro" id="IPR001137">
    <property type="entry name" value="Glyco_hydro_11"/>
</dbReference>
<comment type="caution">
    <text evidence="12">The sequence shown here is derived from an EMBL/GenBank/DDBJ whole genome shotgun (WGS) entry which is preliminary data.</text>
</comment>
<keyword evidence="5 10" id="KW-0858">Xylan degradation</keyword>
<dbReference type="AlphaFoldDB" id="A0A2W1D2V4"/>
<comment type="similarity">
    <text evidence="3 10 11">Belongs to the glycosyl hydrolase 11 (cellulase G) family.</text>
</comment>
<dbReference type="OrthoDB" id="2115822at2759"/>
<keyword evidence="13" id="KW-1185">Reference proteome</keyword>
<evidence type="ECO:0000256" key="4">
    <source>
        <dbReference type="ARBA" id="ARBA00012590"/>
    </source>
</evidence>
<gene>
    <name evidence="12" type="ORF">Ptr86124_005108</name>
</gene>
<keyword evidence="6 10" id="KW-0378">Hydrolase</keyword>
<evidence type="ECO:0000256" key="9">
    <source>
        <dbReference type="ARBA" id="ARBA00023326"/>
    </source>
</evidence>
<evidence type="ECO:0000256" key="8">
    <source>
        <dbReference type="ARBA" id="ARBA00023295"/>
    </source>
</evidence>
<evidence type="ECO:0000256" key="5">
    <source>
        <dbReference type="ARBA" id="ARBA00022651"/>
    </source>
</evidence>
<keyword evidence="9 10" id="KW-0624">Polysaccharide degradation</keyword>
<dbReference type="PANTHER" id="PTHR46828:SF2">
    <property type="entry name" value="ENDO-1,4-BETA-XYLANASE A-RELATED"/>
    <property type="match status" value="1"/>
</dbReference>
<keyword evidence="7 10" id="KW-0119">Carbohydrate metabolism</keyword>
<dbReference type="InterPro" id="IPR013319">
    <property type="entry name" value="GH11/12"/>
</dbReference>
<dbReference type="FunFam" id="2.60.120.180:FF:000001">
    <property type="entry name" value="Endo-1,4-beta-xylanase"/>
    <property type="match status" value="1"/>
</dbReference>
<comment type="catalytic activity">
    <reaction evidence="1 10 11">
        <text>Endohydrolysis of (1-&gt;4)-beta-D-xylosidic linkages in xylans.</text>
        <dbReference type="EC" id="3.2.1.8"/>
    </reaction>
</comment>
<dbReference type="Pfam" id="PF00457">
    <property type="entry name" value="Glyco_hydro_11"/>
    <property type="match status" value="1"/>
</dbReference>
<keyword evidence="8 10" id="KW-0326">Glycosidase</keyword>
<evidence type="ECO:0000256" key="1">
    <source>
        <dbReference type="ARBA" id="ARBA00000681"/>
    </source>
</evidence>
<dbReference type="EC" id="3.2.1.8" evidence="4 10"/>
<dbReference type="GO" id="GO:0045493">
    <property type="term" value="P:xylan catabolic process"/>
    <property type="evidence" value="ECO:0007669"/>
    <property type="project" value="UniProtKB-UniRule"/>
</dbReference>
<evidence type="ECO:0000256" key="11">
    <source>
        <dbReference type="RuleBase" id="RU362015"/>
    </source>
</evidence>
<dbReference type="InterPro" id="IPR013320">
    <property type="entry name" value="ConA-like_dom_sf"/>
</dbReference>
<feature type="active site" description="Nucleophile" evidence="10">
    <location>
        <position position="125"/>
    </location>
</feature>
<name>A0A2W1D2V4_9PLEO</name>
<evidence type="ECO:0000313" key="13">
    <source>
        <dbReference type="Proteomes" id="UP000249757"/>
    </source>
</evidence>
<dbReference type="EMBL" id="NRDI02000005">
    <property type="protein sequence ID" value="KAI1516571.1"/>
    <property type="molecule type" value="Genomic_DNA"/>
</dbReference>
<dbReference type="Gene3D" id="2.60.120.180">
    <property type="match status" value="1"/>
</dbReference>
<dbReference type="PANTHER" id="PTHR46828">
    <property type="entry name" value="ENDO-1,4-BETA-XYLANASE A-RELATED"/>
    <property type="match status" value="1"/>
</dbReference>
<evidence type="ECO:0000256" key="7">
    <source>
        <dbReference type="ARBA" id="ARBA00023277"/>
    </source>
</evidence>
<evidence type="ECO:0000256" key="10">
    <source>
        <dbReference type="PROSITE-ProRule" id="PRU01097"/>
    </source>
</evidence>
<dbReference type="PROSITE" id="PS51761">
    <property type="entry name" value="GH11_3"/>
    <property type="match status" value="1"/>
</dbReference>
<organism evidence="12 13">
    <name type="scientific">Pyrenophora tritici-repentis</name>
    <dbReference type="NCBI Taxonomy" id="45151"/>
    <lineage>
        <taxon>Eukaryota</taxon>
        <taxon>Fungi</taxon>
        <taxon>Dikarya</taxon>
        <taxon>Ascomycota</taxon>
        <taxon>Pezizomycotina</taxon>
        <taxon>Dothideomycetes</taxon>
        <taxon>Pleosporomycetidae</taxon>
        <taxon>Pleosporales</taxon>
        <taxon>Pleosporineae</taxon>
        <taxon>Pleosporaceae</taxon>
        <taxon>Pyrenophora</taxon>
    </lineage>
</organism>
<dbReference type="InterPro" id="IPR018208">
    <property type="entry name" value="GH11_AS_1"/>
</dbReference>